<feature type="compositionally biased region" description="Acidic residues" evidence="3">
    <location>
        <begin position="19"/>
        <end position="28"/>
    </location>
</feature>
<evidence type="ECO:0000313" key="4">
    <source>
        <dbReference type="EMBL" id="KAE9539823.1"/>
    </source>
</evidence>
<dbReference type="GO" id="GO:0000340">
    <property type="term" value="F:RNA 7-methylguanosine cap binding"/>
    <property type="evidence" value="ECO:0007669"/>
    <property type="project" value="InterPro"/>
</dbReference>
<dbReference type="Proteomes" id="UP000475862">
    <property type="component" value="Unassembled WGS sequence"/>
</dbReference>
<comment type="caution">
    <text evidence="4">The sequence shown here is derived from an EMBL/GenBank/DDBJ whole genome shotgun (WGS) entry which is preliminary data.</text>
</comment>
<feature type="compositionally biased region" description="Polar residues" evidence="3">
    <location>
        <begin position="29"/>
        <end position="47"/>
    </location>
</feature>
<feature type="compositionally biased region" description="Acidic residues" evidence="3">
    <location>
        <begin position="1"/>
        <end position="10"/>
    </location>
</feature>
<dbReference type="GO" id="GO:0003729">
    <property type="term" value="F:mRNA binding"/>
    <property type="evidence" value="ECO:0007669"/>
    <property type="project" value="InterPro"/>
</dbReference>
<comment type="similarity">
    <text evidence="1">Belongs to the NCBP3 family.</text>
</comment>
<reference evidence="4 5" key="1">
    <citation type="submission" date="2019-08" db="EMBL/GenBank/DDBJ databases">
        <title>The genome of the soybean aphid Biotype 1, its phylome, world population structure and adaptation to the North American continent.</title>
        <authorList>
            <person name="Giordano R."/>
            <person name="Donthu R.K."/>
            <person name="Hernandez A.G."/>
            <person name="Wright C.L."/>
            <person name="Zimin A.V."/>
        </authorList>
    </citation>
    <scope>NUCLEOTIDE SEQUENCE [LARGE SCALE GENOMIC DNA]</scope>
    <source>
        <tissue evidence="4">Whole aphids</tissue>
    </source>
</reference>
<dbReference type="OrthoDB" id="422106at2759"/>
<keyword evidence="5" id="KW-1185">Reference proteome</keyword>
<dbReference type="InterPro" id="IPR019416">
    <property type="entry name" value="NCBP3"/>
</dbReference>
<dbReference type="PANTHER" id="PTHR16291">
    <property type="entry name" value="NUCLEAR CAP-BINDING PROTEIN SUBUNIT 3"/>
    <property type="match status" value="1"/>
</dbReference>
<protein>
    <recommendedName>
        <fullName evidence="2">Nuclear cap-binding protein subunit 3</fullName>
    </recommendedName>
</protein>
<feature type="region of interest" description="Disordered" evidence="3">
    <location>
        <begin position="1"/>
        <end position="47"/>
    </location>
</feature>
<dbReference type="GO" id="GO:0005634">
    <property type="term" value="C:nucleus"/>
    <property type="evidence" value="ECO:0007669"/>
    <property type="project" value="TreeGrafter"/>
</dbReference>
<gene>
    <name evidence="4" type="ORF">AGLY_005075</name>
</gene>
<evidence type="ECO:0000256" key="1">
    <source>
        <dbReference type="ARBA" id="ARBA00006069"/>
    </source>
</evidence>
<sequence length="511" mass="58823">MADSDTDDILSEGFLEPGELLDSDDEQPIDNSTSARTSQPITQLNRPKLNRNTFQAAAASNSDQQSTHYSSGITDKQVQYILNRYVMVGFIDLSKSMCVLLSSLGMNKNNKDIQLNALHLHGVMGMTTKDIIEYFDQYDPKFLEWVSNSECNVVWLDDRMPTKALLDLTRPIRELKHITSAVNEHGALNENQNDDHMDQDDVLVSEDYVSCVGYELPPGMWRKAIKPHEKSKCILMRYSTIYDKQDVKNNSIDVEDGDYELFSPESRKRKYIPVINHPDIGDEMLKDDVRWKLAKNPGINTWTAIAKTWSQYDNAMDAKYKSKVRTPSPPPPTSSSGAASEDDDDDYNDARYRESKIPRMRMYADDETQAITRKRLNSASNSRHQVNIANDLRERLNGRLVSAKVAKAIRAAKAHQYLDDESLEVDIEDVNDEEYTDIPFSRATRRDIPRRQYLHEDDGDYTSDEDVYEKRHIKSRLGPHRKHGHRYNARSVSPLQIQINNDKYYKRTTRR</sequence>
<organism evidence="4 5">
    <name type="scientific">Aphis glycines</name>
    <name type="common">Soybean aphid</name>
    <dbReference type="NCBI Taxonomy" id="307491"/>
    <lineage>
        <taxon>Eukaryota</taxon>
        <taxon>Metazoa</taxon>
        <taxon>Ecdysozoa</taxon>
        <taxon>Arthropoda</taxon>
        <taxon>Hexapoda</taxon>
        <taxon>Insecta</taxon>
        <taxon>Pterygota</taxon>
        <taxon>Neoptera</taxon>
        <taxon>Paraneoptera</taxon>
        <taxon>Hemiptera</taxon>
        <taxon>Sternorrhyncha</taxon>
        <taxon>Aphidomorpha</taxon>
        <taxon>Aphidoidea</taxon>
        <taxon>Aphididae</taxon>
        <taxon>Aphidini</taxon>
        <taxon>Aphis</taxon>
        <taxon>Aphis</taxon>
    </lineage>
</organism>
<evidence type="ECO:0000313" key="5">
    <source>
        <dbReference type="Proteomes" id="UP000475862"/>
    </source>
</evidence>
<accession>A0A6G0TY43</accession>
<dbReference type="EMBL" id="VYZN01000014">
    <property type="protein sequence ID" value="KAE9539823.1"/>
    <property type="molecule type" value="Genomic_DNA"/>
</dbReference>
<evidence type="ECO:0000256" key="2">
    <source>
        <dbReference type="ARBA" id="ARBA00019876"/>
    </source>
</evidence>
<feature type="region of interest" description="Disordered" evidence="3">
    <location>
        <begin position="320"/>
        <end position="355"/>
    </location>
</feature>
<dbReference type="PANTHER" id="PTHR16291:SF0">
    <property type="entry name" value="NUCLEAR CAP-BINDING PROTEIN SUBUNIT 3"/>
    <property type="match status" value="1"/>
</dbReference>
<evidence type="ECO:0000256" key="3">
    <source>
        <dbReference type="SAM" id="MobiDB-lite"/>
    </source>
</evidence>
<dbReference type="AlphaFoldDB" id="A0A6G0TY43"/>
<dbReference type="Pfam" id="PF10309">
    <property type="entry name" value="NCBP3"/>
    <property type="match status" value="1"/>
</dbReference>
<proteinExistence type="inferred from homology"/>
<name>A0A6G0TY43_APHGL</name>